<dbReference type="AlphaFoldDB" id="A0A0C3BPC1"/>
<sequence length="303" mass="32329">MPFIRPPHHSSPVGGYISSSPFTLMTDRDFSQVKYVGDRIRYSDMPGEYEGAVPSAYRVDNDFFTGLGGYVGQVHGRQVIATTIIYATTFTDGGALSTTDDPFLPVAPALPSPSPPPSSSPSPSNLHSLQPSPPPSSSLPLSTSSPHPLPSSSSMSHSHLSWSSSSSSSLASSSASTTSPSPSFLLSLSLSPSPSPSSPQSPTHRNSSNLAPIVVGGIAGAILFLILFLLTLFFYCRRRRRSRNMIDPFTCHLNRCPNGYIVMHAPPRAAKGSSCSHFRPSPDPLFALPCRDRVELPPAYTQA</sequence>
<protein>
    <submittedName>
        <fullName evidence="3">Uncharacterized protein</fullName>
    </submittedName>
</protein>
<keyword evidence="4" id="KW-1185">Reference proteome</keyword>
<reference evidence="4" key="2">
    <citation type="submission" date="2015-01" db="EMBL/GenBank/DDBJ databases">
        <title>Evolutionary Origins and Diversification of the Mycorrhizal Mutualists.</title>
        <authorList>
            <consortium name="DOE Joint Genome Institute"/>
            <consortium name="Mycorrhizal Genomics Consortium"/>
            <person name="Kohler A."/>
            <person name="Kuo A."/>
            <person name="Nagy L.G."/>
            <person name="Floudas D."/>
            <person name="Copeland A."/>
            <person name="Barry K.W."/>
            <person name="Cichocki N."/>
            <person name="Veneault-Fourrey C."/>
            <person name="LaButti K."/>
            <person name="Lindquist E.A."/>
            <person name="Lipzen A."/>
            <person name="Lundell T."/>
            <person name="Morin E."/>
            <person name="Murat C."/>
            <person name="Riley R."/>
            <person name="Ohm R."/>
            <person name="Sun H."/>
            <person name="Tunlid A."/>
            <person name="Henrissat B."/>
            <person name="Grigoriev I.V."/>
            <person name="Hibbett D.S."/>
            <person name="Martin F."/>
        </authorList>
    </citation>
    <scope>NUCLEOTIDE SEQUENCE [LARGE SCALE GENOMIC DNA]</scope>
    <source>
        <strain evidence="4">h7</strain>
    </source>
</reference>
<dbReference type="EMBL" id="KN831790">
    <property type="protein sequence ID" value="KIM38525.1"/>
    <property type="molecule type" value="Genomic_DNA"/>
</dbReference>
<name>A0A0C3BPC1_HEBCY</name>
<keyword evidence="2" id="KW-0812">Transmembrane</keyword>
<evidence type="ECO:0000256" key="1">
    <source>
        <dbReference type="SAM" id="MobiDB-lite"/>
    </source>
</evidence>
<feature type="region of interest" description="Disordered" evidence="1">
    <location>
        <begin position="101"/>
        <end position="156"/>
    </location>
</feature>
<reference evidence="3 4" key="1">
    <citation type="submission" date="2014-04" db="EMBL/GenBank/DDBJ databases">
        <authorList>
            <consortium name="DOE Joint Genome Institute"/>
            <person name="Kuo A."/>
            <person name="Gay G."/>
            <person name="Dore J."/>
            <person name="Kohler A."/>
            <person name="Nagy L.G."/>
            <person name="Floudas D."/>
            <person name="Copeland A."/>
            <person name="Barry K.W."/>
            <person name="Cichocki N."/>
            <person name="Veneault-Fourrey C."/>
            <person name="LaButti K."/>
            <person name="Lindquist E.A."/>
            <person name="Lipzen A."/>
            <person name="Lundell T."/>
            <person name="Morin E."/>
            <person name="Murat C."/>
            <person name="Sun H."/>
            <person name="Tunlid A."/>
            <person name="Henrissat B."/>
            <person name="Grigoriev I.V."/>
            <person name="Hibbett D.S."/>
            <person name="Martin F."/>
            <person name="Nordberg H.P."/>
            <person name="Cantor M.N."/>
            <person name="Hua S.X."/>
        </authorList>
    </citation>
    <scope>NUCLEOTIDE SEQUENCE [LARGE SCALE GENOMIC DNA]</scope>
    <source>
        <strain evidence="4">h7</strain>
    </source>
</reference>
<keyword evidence="2" id="KW-1133">Transmembrane helix</keyword>
<dbReference type="Proteomes" id="UP000053424">
    <property type="component" value="Unassembled WGS sequence"/>
</dbReference>
<proteinExistence type="predicted"/>
<feature type="transmembrane region" description="Helical" evidence="2">
    <location>
        <begin position="210"/>
        <end position="235"/>
    </location>
</feature>
<feature type="compositionally biased region" description="Low complexity" evidence="1">
    <location>
        <begin position="138"/>
        <end position="156"/>
    </location>
</feature>
<evidence type="ECO:0000313" key="4">
    <source>
        <dbReference type="Proteomes" id="UP000053424"/>
    </source>
</evidence>
<dbReference type="HOGENOM" id="CLU_918479_0_0_1"/>
<evidence type="ECO:0000313" key="3">
    <source>
        <dbReference type="EMBL" id="KIM38525.1"/>
    </source>
</evidence>
<gene>
    <name evidence="3" type="ORF">M413DRAFT_30072</name>
</gene>
<accession>A0A0C3BPC1</accession>
<organism evidence="3 4">
    <name type="scientific">Hebeloma cylindrosporum</name>
    <dbReference type="NCBI Taxonomy" id="76867"/>
    <lineage>
        <taxon>Eukaryota</taxon>
        <taxon>Fungi</taxon>
        <taxon>Dikarya</taxon>
        <taxon>Basidiomycota</taxon>
        <taxon>Agaricomycotina</taxon>
        <taxon>Agaricomycetes</taxon>
        <taxon>Agaricomycetidae</taxon>
        <taxon>Agaricales</taxon>
        <taxon>Agaricineae</taxon>
        <taxon>Hymenogastraceae</taxon>
        <taxon>Hebeloma</taxon>
    </lineage>
</organism>
<feature type="region of interest" description="Disordered" evidence="1">
    <location>
        <begin position="186"/>
        <end position="206"/>
    </location>
</feature>
<feature type="compositionally biased region" description="Pro residues" evidence="1">
    <location>
        <begin position="108"/>
        <end position="120"/>
    </location>
</feature>
<feature type="compositionally biased region" description="Low complexity" evidence="1">
    <location>
        <begin position="121"/>
        <end position="130"/>
    </location>
</feature>
<evidence type="ECO:0000256" key="2">
    <source>
        <dbReference type="SAM" id="Phobius"/>
    </source>
</evidence>
<keyword evidence="2" id="KW-0472">Membrane</keyword>